<accession>A0ACB7FKV3</accession>
<comment type="caution">
    <text evidence="1">The sequence shown here is derived from an EMBL/GenBank/DDBJ whole genome shotgun (WGS) entry which is preliminary data.</text>
</comment>
<evidence type="ECO:0000313" key="1">
    <source>
        <dbReference type="EMBL" id="KAG8015068.1"/>
    </source>
</evidence>
<sequence>MDTLGKQASELRAAELSIYDSRVKLEQVSMENSRLHLRIRQMTEGVSRARENKERCWRETIQFHQEVKALFESLQEAWREDFSITQDSQSRDRDLLALMGALISRLETRGQQLRNVSTLVHHQMLQFSKRLGESIEQSS</sequence>
<dbReference type="EMBL" id="CM024789">
    <property type="protein sequence ID" value="KAG8015068.1"/>
    <property type="molecule type" value="Genomic_DNA"/>
</dbReference>
<proteinExistence type="predicted"/>
<reference evidence="1" key="1">
    <citation type="submission" date="2020-04" db="EMBL/GenBank/DDBJ databases">
        <title>A chromosome-scale assembly and high-density genetic map of the yellow drum (Nibea albiflora) genome.</title>
        <authorList>
            <person name="Xu D."/>
            <person name="Zhang W."/>
            <person name="Chen R."/>
            <person name="Tan P."/>
            <person name="Wang L."/>
            <person name="Song H."/>
            <person name="Tian L."/>
            <person name="Zhu Q."/>
            <person name="Wang B."/>
        </authorList>
    </citation>
    <scope>NUCLEOTIDE SEQUENCE</scope>
    <source>
        <strain evidence="1">ZJHYS-2018</strain>
    </source>
</reference>
<evidence type="ECO:0000313" key="2">
    <source>
        <dbReference type="Proteomes" id="UP000805704"/>
    </source>
</evidence>
<dbReference type="Proteomes" id="UP000805704">
    <property type="component" value="Chromosome 1"/>
</dbReference>
<keyword evidence="2" id="KW-1185">Reference proteome</keyword>
<protein>
    <submittedName>
        <fullName evidence="1">Uncharacterized protein</fullName>
    </submittedName>
</protein>
<name>A0ACB7FKV3_NIBAL</name>
<organism evidence="1 2">
    <name type="scientific">Nibea albiflora</name>
    <name type="common">Yellow drum</name>
    <name type="synonym">Corvina albiflora</name>
    <dbReference type="NCBI Taxonomy" id="240163"/>
    <lineage>
        <taxon>Eukaryota</taxon>
        <taxon>Metazoa</taxon>
        <taxon>Chordata</taxon>
        <taxon>Craniata</taxon>
        <taxon>Vertebrata</taxon>
        <taxon>Euteleostomi</taxon>
        <taxon>Actinopterygii</taxon>
        <taxon>Neopterygii</taxon>
        <taxon>Teleostei</taxon>
        <taxon>Neoteleostei</taxon>
        <taxon>Acanthomorphata</taxon>
        <taxon>Eupercaria</taxon>
        <taxon>Sciaenidae</taxon>
        <taxon>Nibea</taxon>
    </lineage>
</organism>
<gene>
    <name evidence="1" type="ORF">GBF38_022347</name>
</gene>